<dbReference type="EnsemblPlants" id="Zm00001eb032920_T001">
    <property type="protein sequence ID" value="Zm00001eb032920_P001"/>
    <property type="gene ID" value="Zm00001eb032920"/>
</dbReference>
<comment type="function">
    <text evidence="6">Controls stomatal patterning.</text>
</comment>
<evidence type="ECO:0000256" key="5">
    <source>
        <dbReference type="ARBA" id="ARBA00023157"/>
    </source>
</evidence>
<keyword evidence="9" id="KW-1185">Reference proteome</keyword>
<keyword evidence="3 6" id="KW-0964">Secreted</keyword>
<dbReference type="InParanoid" id="A0A804LSD8"/>
<dbReference type="Gramene" id="Zm00001eb032920_T001">
    <property type="protein sequence ID" value="Zm00001eb032920_P001"/>
    <property type="gene ID" value="Zm00001eb032920"/>
</dbReference>
<feature type="chain" id="PRO_5033111045" description="Epidermal patterning factor-like protein" evidence="6">
    <location>
        <begin position="25"/>
        <end position="131"/>
    </location>
</feature>
<keyword evidence="5" id="KW-1015">Disulfide bond</keyword>
<comment type="subcellular location">
    <subcellularLocation>
        <location evidence="1 6">Secreted</location>
    </subcellularLocation>
</comment>
<keyword evidence="4 6" id="KW-0732">Signal</keyword>
<dbReference type="Proteomes" id="UP000007305">
    <property type="component" value="Chromosome 1"/>
</dbReference>
<reference evidence="9" key="1">
    <citation type="submission" date="2015-12" db="EMBL/GenBank/DDBJ databases">
        <title>Update maize B73 reference genome by single molecule sequencing technologies.</title>
        <authorList>
            <consortium name="Maize Genome Sequencing Project"/>
            <person name="Ware D."/>
        </authorList>
    </citation>
    <scope>NUCLEOTIDE SEQUENCE [LARGE SCALE GENOMIC DNA]</scope>
    <source>
        <strain evidence="9">cv. B73</strain>
    </source>
</reference>
<dbReference type="InterPro" id="IPR039455">
    <property type="entry name" value="EPFL"/>
</dbReference>
<dbReference type="AlphaFoldDB" id="A0A804LSD8"/>
<keyword evidence="6" id="KW-0217">Developmental protein</keyword>
<feature type="region of interest" description="Disordered" evidence="7">
    <location>
        <begin position="73"/>
        <end position="122"/>
    </location>
</feature>
<evidence type="ECO:0000256" key="2">
    <source>
        <dbReference type="ARBA" id="ARBA00008127"/>
    </source>
</evidence>
<accession>A0A804LSD8</accession>
<evidence type="ECO:0000256" key="1">
    <source>
        <dbReference type="ARBA" id="ARBA00004613"/>
    </source>
</evidence>
<evidence type="ECO:0000313" key="9">
    <source>
        <dbReference type="Proteomes" id="UP000007305"/>
    </source>
</evidence>
<sequence>MGHRRLFVLSLGLAHLLLIATAHAGGGHARGAATDDAVAHQHEQGMSMVGSRPPSCAGRCWWCGARRCEAVQVPITPQQQDKSRRHGKSGGGGGGSIPSSTRDGGRGGASSSYDDRSNYKPLSWRCRCGGG</sequence>
<evidence type="ECO:0000256" key="3">
    <source>
        <dbReference type="ARBA" id="ARBA00022525"/>
    </source>
</evidence>
<evidence type="ECO:0000313" key="8">
    <source>
        <dbReference type="EnsemblPlants" id="Zm00001eb032920_P001"/>
    </source>
</evidence>
<dbReference type="PANTHER" id="PTHR33109:SF76">
    <property type="entry name" value="EPIDERMAL PATTERNING FACTOR-LIKE PROTEIN"/>
    <property type="match status" value="1"/>
</dbReference>
<dbReference type="GO" id="GO:0005576">
    <property type="term" value="C:extracellular region"/>
    <property type="evidence" value="ECO:0007669"/>
    <property type="project" value="UniProtKB-SubCell"/>
</dbReference>
<dbReference type="FunCoup" id="A0A804LSD8">
    <property type="interactions" value="1171"/>
</dbReference>
<reference evidence="8" key="2">
    <citation type="submission" date="2019-07" db="EMBL/GenBank/DDBJ databases">
        <authorList>
            <person name="Seetharam A."/>
            <person name="Woodhouse M."/>
            <person name="Cannon E."/>
        </authorList>
    </citation>
    <scope>NUCLEOTIDE SEQUENCE [LARGE SCALE GENOMIC DNA]</scope>
    <source>
        <strain evidence="8">cv. B73</strain>
    </source>
</reference>
<feature type="signal peptide" evidence="6">
    <location>
        <begin position="1"/>
        <end position="24"/>
    </location>
</feature>
<dbReference type="PANTHER" id="PTHR33109">
    <property type="entry name" value="EPIDERMAL PATTERNING FACTOR-LIKE PROTEIN 4"/>
    <property type="match status" value="1"/>
</dbReference>
<evidence type="ECO:0000256" key="4">
    <source>
        <dbReference type="ARBA" id="ARBA00022729"/>
    </source>
</evidence>
<name>A0A804LSD8_MAIZE</name>
<reference evidence="8" key="3">
    <citation type="submission" date="2021-05" db="UniProtKB">
        <authorList>
            <consortium name="EnsemblPlants"/>
        </authorList>
    </citation>
    <scope>IDENTIFICATION</scope>
    <source>
        <strain evidence="8">cv. B73</strain>
    </source>
</reference>
<evidence type="ECO:0000256" key="7">
    <source>
        <dbReference type="SAM" id="MobiDB-lite"/>
    </source>
</evidence>
<organism evidence="8 9">
    <name type="scientific">Zea mays</name>
    <name type="common">Maize</name>
    <dbReference type="NCBI Taxonomy" id="4577"/>
    <lineage>
        <taxon>Eukaryota</taxon>
        <taxon>Viridiplantae</taxon>
        <taxon>Streptophyta</taxon>
        <taxon>Embryophyta</taxon>
        <taxon>Tracheophyta</taxon>
        <taxon>Spermatophyta</taxon>
        <taxon>Magnoliopsida</taxon>
        <taxon>Liliopsida</taxon>
        <taxon>Poales</taxon>
        <taxon>Poaceae</taxon>
        <taxon>PACMAD clade</taxon>
        <taxon>Panicoideae</taxon>
        <taxon>Andropogonodae</taxon>
        <taxon>Andropogoneae</taxon>
        <taxon>Tripsacinae</taxon>
        <taxon>Zea</taxon>
    </lineage>
</organism>
<comment type="similarity">
    <text evidence="2 6">Belongs to the plant cysteine rich small secretory peptide family. Epidermal patterning factor subfamily.</text>
</comment>
<protein>
    <recommendedName>
        <fullName evidence="6">Epidermal patterning factor-like protein</fullName>
    </recommendedName>
</protein>
<evidence type="ECO:0000256" key="6">
    <source>
        <dbReference type="RuleBase" id="RU367102"/>
    </source>
</evidence>
<dbReference type="GO" id="GO:0010052">
    <property type="term" value="P:guard cell differentiation"/>
    <property type="evidence" value="ECO:0000318"/>
    <property type="project" value="GO_Central"/>
</dbReference>
<dbReference type="Pfam" id="PF17181">
    <property type="entry name" value="EPF"/>
    <property type="match status" value="1"/>
</dbReference>
<proteinExistence type="inferred from homology"/>